<feature type="transmembrane region" description="Helical" evidence="5">
    <location>
        <begin position="130"/>
        <end position="151"/>
    </location>
</feature>
<feature type="domain" description="Major facilitator superfamily (MFS) profile" evidence="6">
    <location>
        <begin position="11"/>
        <end position="399"/>
    </location>
</feature>
<dbReference type="InterPro" id="IPR051788">
    <property type="entry name" value="MFS_Transporter"/>
</dbReference>
<feature type="transmembrane region" description="Helical" evidence="5">
    <location>
        <begin position="373"/>
        <end position="394"/>
    </location>
</feature>
<comment type="subcellular location">
    <subcellularLocation>
        <location evidence="1">Cell membrane</location>
        <topology evidence="1">Multi-pass membrane protein</topology>
    </subcellularLocation>
</comment>
<feature type="transmembrane region" description="Helical" evidence="5">
    <location>
        <begin position="218"/>
        <end position="235"/>
    </location>
</feature>
<feature type="transmembrane region" description="Helical" evidence="5">
    <location>
        <begin position="45"/>
        <end position="64"/>
    </location>
</feature>
<dbReference type="InterPro" id="IPR011701">
    <property type="entry name" value="MFS"/>
</dbReference>
<dbReference type="GO" id="GO:0022857">
    <property type="term" value="F:transmembrane transporter activity"/>
    <property type="evidence" value="ECO:0007669"/>
    <property type="project" value="InterPro"/>
</dbReference>
<gene>
    <name evidence="7" type="ORF">SAMN05661109_00925</name>
</gene>
<dbReference type="PROSITE" id="PS50850">
    <property type="entry name" value="MFS"/>
    <property type="match status" value="1"/>
</dbReference>
<dbReference type="CDD" id="cd17393">
    <property type="entry name" value="MFS_MosC_like"/>
    <property type="match status" value="1"/>
</dbReference>
<evidence type="ECO:0000256" key="3">
    <source>
        <dbReference type="ARBA" id="ARBA00022989"/>
    </source>
</evidence>
<sequence length="401" mass="41262">MVMRNLKALQRPLGSALMFITNGISVGALLPWYPTLKQQADLSDAVYGFMVTAVAVGSLLATFLPTWAERNFGARPVMVVGTVVTAILLATIGFSHSLISLVVALMLFGLFDAIIDVSQNVAAVRIQHDVGVSFMSSLHACWSLGAVLGGLSATTAAVCGMGLQMHLALIAAVQILLVLIAAAMMGEVGAPPDGFVEAADNAGDAETTKRSAAITGRALLIALPAAVVALSGSVVEDIGNNWAPLSANVVAGVRLEAAGVAYMALFAAHMIGRFAGDVLINRFGRVPIARWGGISILLGGVCVVVATQPWLLFLGYVFAGWGAATLIPSAYAVSAELPGVAQSTGLTIVSWIMRAGALLASPILGVISELTTLRVALLVLPVIGVAVVVSSQGLRSHQSDS</sequence>
<keyword evidence="8" id="KW-1185">Reference proteome</keyword>
<organism evidence="7 8">
    <name type="scientific">Corynebacterium cystitidis DSM 20524</name>
    <dbReference type="NCBI Taxonomy" id="1121357"/>
    <lineage>
        <taxon>Bacteria</taxon>
        <taxon>Bacillati</taxon>
        <taxon>Actinomycetota</taxon>
        <taxon>Actinomycetes</taxon>
        <taxon>Mycobacteriales</taxon>
        <taxon>Corynebacteriaceae</taxon>
        <taxon>Corynebacterium</taxon>
    </lineage>
</organism>
<dbReference type="Proteomes" id="UP000198929">
    <property type="component" value="Unassembled WGS sequence"/>
</dbReference>
<dbReference type="PRINTS" id="PR00249">
    <property type="entry name" value="GPCRSECRETIN"/>
</dbReference>
<evidence type="ECO:0000313" key="7">
    <source>
        <dbReference type="EMBL" id="SER76414.1"/>
    </source>
</evidence>
<keyword evidence="4 5" id="KW-0472">Membrane</keyword>
<dbReference type="Pfam" id="PF07690">
    <property type="entry name" value="MFS_1"/>
    <property type="match status" value="1"/>
</dbReference>
<dbReference type="GO" id="GO:0004930">
    <property type="term" value="F:G protein-coupled receptor activity"/>
    <property type="evidence" value="ECO:0007669"/>
    <property type="project" value="InterPro"/>
</dbReference>
<feature type="transmembrane region" description="Helical" evidence="5">
    <location>
        <begin position="12"/>
        <end position="33"/>
    </location>
</feature>
<dbReference type="EMBL" id="FOGQ01000003">
    <property type="protein sequence ID" value="SER76414.1"/>
    <property type="molecule type" value="Genomic_DNA"/>
</dbReference>
<dbReference type="STRING" id="1121357.SAMN05661109_00925"/>
<name>A0A1H9RUY7_9CORY</name>
<feature type="transmembrane region" description="Helical" evidence="5">
    <location>
        <begin position="163"/>
        <end position="185"/>
    </location>
</feature>
<feature type="transmembrane region" description="Helical" evidence="5">
    <location>
        <begin position="313"/>
        <end position="333"/>
    </location>
</feature>
<evidence type="ECO:0000313" key="8">
    <source>
        <dbReference type="Proteomes" id="UP000198929"/>
    </source>
</evidence>
<dbReference type="GO" id="GO:0005886">
    <property type="term" value="C:plasma membrane"/>
    <property type="evidence" value="ECO:0007669"/>
    <property type="project" value="UniProtKB-SubCell"/>
</dbReference>
<protein>
    <submittedName>
        <fullName evidence="7">Fucose permease</fullName>
    </submittedName>
</protein>
<dbReference type="PANTHER" id="PTHR23514:SF13">
    <property type="entry name" value="INNER MEMBRANE PROTEIN YBJJ"/>
    <property type="match status" value="1"/>
</dbReference>
<keyword evidence="3 5" id="KW-1133">Transmembrane helix</keyword>
<feature type="transmembrane region" description="Helical" evidence="5">
    <location>
        <begin position="288"/>
        <end position="307"/>
    </location>
</feature>
<dbReference type="InterPro" id="IPR036259">
    <property type="entry name" value="MFS_trans_sf"/>
</dbReference>
<evidence type="ECO:0000256" key="5">
    <source>
        <dbReference type="SAM" id="Phobius"/>
    </source>
</evidence>
<evidence type="ECO:0000256" key="1">
    <source>
        <dbReference type="ARBA" id="ARBA00004651"/>
    </source>
</evidence>
<proteinExistence type="predicted"/>
<dbReference type="PANTHER" id="PTHR23514">
    <property type="entry name" value="BYPASS OF STOP CODON PROTEIN 6"/>
    <property type="match status" value="1"/>
</dbReference>
<reference evidence="8" key="1">
    <citation type="submission" date="2016-10" db="EMBL/GenBank/DDBJ databases">
        <authorList>
            <person name="Varghese N."/>
            <person name="Submissions S."/>
        </authorList>
    </citation>
    <scope>NUCLEOTIDE SEQUENCE [LARGE SCALE GENOMIC DNA]</scope>
    <source>
        <strain evidence="8">DSM 20524</strain>
    </source>
</reference>
<evidence type="ECO:0000259" key="6">
    <source>
        <dbReference type="PROSITE" id="PS50850"/>
    </source>
</evidence>
<feature type="transmembrane region" description="Helical" evidence="5">
    <location>
        <begin position="76"/>
        <end position="92"/>
    </location>
</feature>
<dbReference type="Gene3D" id="1.20.1250.20">
    <property type="entry name" value="MFS general substrate transporter like domains"/>
    <property type="match status" value="2"/>
</dbReference>
<evidence type="ECO:0000256" key="2">
    <source>
        <dbReference type="ARBA" id="ARBA00022692"/>
    </source>
</evidence>
<dbReference type="InterPro" id="IPR000832">
    <property type="entry name" value="GPCR_2_secretin-like"/>
</dbReference>
<feature type="transmembrane region" description="Helical" evidence="5">
    <location>
        <begin position="255"/>
        <end position="276"/>
    </location>
</feature>
<feature type="transmembrane region" description="Helical" evidence="5">
    <location>
        <begin position="345"/>
        <end position="367"/>
    </location>
</feature>
<dbReference type="RefSeq" id="WP_231909971.1">
    <property type="nucleotide sequence ID" value="NZ_CP047199.1"/>
</dbReference>
<dbReference type="InterPro" id="IPR020846">
    <property type="entry name" value="MFS_dom"/>
</dbReference>
<evidence type="ECO:0000256" key="4">
    <source>
        <dbReference type="ARBA" id="ARBA00023136"/>
    </source>
</evidence>
<dbReference type="AlphaFoldDB" id="A0A1H9RUY7"/>
<dbReference type="SUPFAM" id="SSF103473">
    <property type="entry name" value="MFS general substrate transporter"/>
    <property type="match status" value="1"/>
</dbReference>
<keyword evidence="2 5" id="KW-0812">Transmembrane</keyword>
<accession>A0A1H9RUY7</accession>